<dbReference type="GeneID" id="63831251"/>
<dbReference type="InParanoid" id="A0A165FUZ1"/>
<evidence type="ECO:0000313" key="2">
    <source>
        <dbReference type="Proteomes" id="UP000076871"/>
    </source>
</evidence>
<protein>
    <recommendedName>
        <fullName evidence="3">F-box domain-containing protein</fullName>
    </recommendedName>
</protein>
<accession>A0A165FUZ1</accession>
<dbReference type="OrthoDB" id="2921803at2759"/>
<dbReference type="SUPFAM" id="SSF52047">
    <property type="entry name" value="RNI-like"/>
    <property type="match status" value="1"/>
</dbReference>
<reference evidence="1 2" key="1">
    <citation type="journal article" date="2016" name="Mol. Biol. Evol.">
        <title>Comparative Genomics of Early-Diverging Mushroom-Forming Fungi Provides Insights into the Origins of Lignocellulose Decay Capabilities.</title>
        <authorList>
            <person name="Nagy L.G."/>
            <person name="Riley R."/>
            <person name="Tritt A."/>
            <person name="Adam C."/>
            <person name="Daum C."/>
            <person name="Floudas D."/>
            <person name="Sun H."/>
            <person name="Yadav J.S."/>
            <person name="Pangilinan J."/>
            <person name="Larsson K.H."/>
            <person name="Matsuura K."/>
            <person name="Barry K."/>
            <person name="Labutti K."/>
            <person name="Kuo R."/>
            <person name="Ohm R.A."/>
            <person name="Bhattacharya S.S."/>
            <person name="Shirouzu T."/>
            <person name="Yoshinaga Y."/>
            <person name="Martin F.M."/>
            <person name="Grigoriev I.V."/>
            <person name="Hibbett D.S."/>
        </authorList>
    </citation>
    <scope>NUCLEOTIDE SEQUENCE [LARGE SCALE GENOMIC DNA]</scope>
    <source>
        <strain evidence="1 2">93-53</strain>
    </source>
</reference>
<keyword evidence="2" id="KW-1185">Reference proteome</keyword>
<dbReference type="EMBL" id="KV427611">
    <property type="protein sequence ID" value="KZT09446.1"/>
    <property type="molecule type" value="Genomic_DNA"/>
</dbReference>
<dbReference type="AlphaFoldDB" id="A0A165FUZ1"/>
<sequence>MSLQPRSLSLKSFNAQGFPKLPLELTDHIIDNLHVDFVSLKNIALVCHAWVASARKHIFFSVTLTGYRKAHAFLAALQSSKDIGRYVKQLDMRINTDYDDPSPFEDVMKHLSSVRSFELNANEVPLNLEIIKSIGPVEEFTMELGEWEELDLKGALFAFPKLSSLVLHTSPGSGICDVASDSPMFPVRKLKTTAFVPSSTYPEAPNLVLSTLLQHKLPLIEALTLAIVADRDLFALREFLRTHEGNIKLLDLSFKYSVDDSAASSLADVLRERCMDIRNVHLKSENIGSTFLLQLVSAFKSSKVERVVVIIHPFASLRWYDVLRSLLSYFDVGFTAASSLIVNIPLNLRHRDAREILEDELARLEAKWPTLFARGILKIDWYDNKHKI</sequence>
<proteinExistence type="predicted"/>
<organism evidence="1 2">
    <name type="scientific">Laetiporus sulphureus 93-53</name>
    <dbReference type="NCBI Taxonomy" id="1314785"/>
    <lineage>
        <taxon>Eukaryota</taxon>
        <taxon>Fungi</taxon>
        <taxon>Dikarya</taxon>
        <taxon>Basidiomycota</taxon>
        <taxon>Agaricomycotina</taxon>
        <taxon>Agaricomycetes</taxon>
        <taxon>Polyporales</taxon>
        <taxon>Laetiporus</taxon>
    </lineage>
</organism>
<gene>
    <name evidence="1" type="ORF">LAESUDRAFT_810472</name>
</gene>
<evidence type="ECO:0000313" key="1">
    <source>
        <dbReference type="EMBL" id="KZT09446.1"/>
    </source>
</evidence>
<evidence type="ECO:0008006" key="3">
    <source>
        <dbReference type="Google" id="ProtNLM"/>
    </source>
</evidence>
<dbReference type="Proteomes" id="UP000076871">
    <property type="component" value="Unassembled WGS sequence"/>
</dbReference>
<dbReference type="RefSeq" id="XP_040767186.1">
    <property type="nucleotide sequence ID" value="XM_040914223.1"/>
</dbReference>
<name>A0A165FUZ1_9APHY</name>